<reference evidence="1 2" key="1">
    <citation type="submission" date="2019-08" db="EMBL/GenBank/DDBJ databases">
        <authorList>
            <person name="Liang Q."/>
        </authorList>
    </citation>
    <scope>NUCLEOTIDE SEQUENCE [LARGE SCALE GENOMIC DNA]</scope>
    <source>
        <strain evidence="1 2">V1718</strain>
    </source>
</reference>
<dbReference type="OrthoDB" id="361945at2"/>
<protein>
    <submittedName>
        <fullName evidence="1">Uncharacterized protein</fullName>
    </submittedName>
</protein>
<evidence type="ECO:0000313" key="1">
    <source>
        <dbReference type="EMBL" id="QED29892.1"/>
    </source>
</evidence>
<keyword evidence="2" id="KW-1185">Reference proteome</keyword>
<dbReference type="Proteomes" id="UP000321595">
    <property type="component" value="Chromosome"/>
</dbReference>
<dbReference type="RefSeq" id="WP_146963125.1">
    <property type="nucleotide sequence ID" value="NZ_CP042467.1"/>
</dbReference>
<proteinExistence type="predicted"/>
<dbReference type="KEGG" id="bbae:FRD01_22180"/>
<organism evidence="1 2">
    <name type="scientific">Microvenator marinus</name>
    <dbReference type="NCBI Taxonomy" id="2600177"/>
    <lineage>
        <taxon>Bacteria</taxon>
        <taxon>Deltaproteobacteria</taxon>
        <taxon>Bradymonadales</taxon>
        <taxon>Microvenatoraceae</taxon>
        <taxon>Microvenator</taxon>
    </lineage>
</organism>
<name>A0A5B8XVE7_9DELT</name>
<accession>A0A5B8XVE7</accession>
<sequence>MINSAFLDDLPEPAKLEQLTQALAVLDAIMSPEWWYRYYSFDATWALGERMASMRNGSGDHWNMVFSDAGAALVGLAHESSTFEPGNPKPWVFDGFPEVFEKNLRLEPAFETENSTFCIWHLIEEGQWKSGVEGPVDDGSAELLNILNGDPKTYVKFAEDYYEAELALKDVAHVYAHKPLTETLVKRMNPDVEFSSFWEEIHSILGTK</sequence>
<evidence type="ECO:0000313" key="2">
    <source>
        <dbReference type="Proteomes" id="UP000321595"/>
    </source>
</evidence>
<gene>
    <name evidence="1" type="ORF">FRD01_22180</name>
</gene>
<dbReference type="EMBL" id="CP042467">
    <property type="protein sequence ID" value="QED29892.1"/>
    <property type="molecule type" value="Genomic_DNA"/>
</dbReference>
<dbReference type="AlphaFoldDB" id="A0A5B8XVE7"/>